<evidence type="ECO:0000256" key="2">
    <source>
        <dbReference type="SAM" id="MobiDB-lite"/>
    </source>
</evidence>
<dbReference type="EMBL" id="MCOG01000237">
    <property type="protein sequence ID" value="ORY23163.1"/>
    <property type="molecule type" value="Genomic_DNA"/>
</dbReference>
<feature type="coiled-coil region" evidence="1">
    <location>
        <begin position="46"/>
        <end position="106"/>
    </location>
</feature>
<comment type="caution">
    <text evidence="3">The sequence shown here is derived from an EMBL/GenBank/DDBJ whole genome shotgun (WGS) entry which is preliminary data.</text>
</comment>
<proteinExistence type="predicted"/>
<dbReference type="Proteomes" id="UP000193920">
    <property type="component" value="Unassembled WGS sequence"/>
</dbReference>
<keyword evidence="1" id="KW-0175">Coiled coil</keyword>
<feature type="compositionally biased region" description="Basic and acidic residues" evidence="2">
    <location>
        <begin position="205"/>
        <end position="217"/>
    </location>
</feature>
<gene>
    <name evidence="3" type="ORF">LY90DRAFT_631274</name>
</gene>
<organism evidence="3 4">
    <name type="scientific">Neocallimastix californiae</name>
    <dbReference type="NCBI Taxonomy" id="1754190"/>
    <lineage>
        <taxon>Eukaryota</taxon>
        <taxon>Fungi</taxon>
        <taxon>Fungi incertae sedis</taxon>
        <taxon>Chytridiomycota</taxon>
        <taxon>Chytridiomycota incertae sedis</taxon>
        <taxon>Neocallimastigomycetes</taxon>
        <taxon>Neocallimastigales</taxon>
        <taxon>Neocallimastigaceae</taxon>
        <taxon>Neocallimastix</taxon>
    </lineage>
</organism>
<accession>A0A1Y2AKS8</accession>
<keyword evidence="4" id="KW-1185">Reference proteome</keyword>
<dbReference type="Pfam" id="PF14223">
    <property type="entry name" value="Retrotran_gag_2"/>
    <property type="match status" value="1"/>
</dbReference>
<evidence type="ECO:0000313" key="4">
    <source>
        <dbReference type="Proteomes" id="UP000193920"/>
    </source>
</evidence>
<sequence length="317" mass="38602">MFANHQNEIMNYNVILNKKNYHVWLSRLEVSLTSMNLKEYIDNDVIEQLKRKDPNNKAKIKEAKRQDSKAQMVIFNTISIETRNRIRNLKTAYAILRKLKEKYEKDLNESMGKWISKLRFLKARNKKEVFTILNEIEEIYSNMEKNNLKLSKEEKMKFVYNAMPNDTQMKIVIDNDTNVDTFIKKIREFTKYEIYMEDTSYIRQKESKQDTRPDHSMNHKFKGMNKQKQRVDYEGKHPHNKEEVKRCYICNSTRHLKRDCEYNIFNRKSKYYKFLDEEDKKTNRKYYHGPIENLKKIEKDIEIKYYFNIKTTLKRTS</sequence>
<dbReference type="AlphaFoldDB" id="A0A1Y2AKS8"/>
<feature type="region of interest" description="Disordered" evidence="2">
    <location>
        <begin position="205"/>
        <end position="229"/>
    </location>
</feature>
<evidence type="ECO:0000313" key="3">
    <source>
        <dbReference type="EMBL" id="ORY23163.1"/>
    </source>
</evidence>
<feature type="compositionally biased region" description="Basic residues" evidence="2">
    <location>
        <begin position="218"/>
        <end position="228"/>
    </location>
</feature>
<protein>
    <submittedName>
        <fullName evidence="3">Uncharacterized protein</fullName>
    </submittedName>
</protein>
<evidence type="ECO:0000256" key="1">
    <source>
        <dbReference type="SAM" id="Coils"/>
    </source>
</evidence>
<reference evidence="3 4" key="1">
    <citation type="submission" date="2016-08" db="EMBL/GenBank/DDBJ databases">
        <title>A Parts List for Fungal Cellulosomes Revealed by Comparative Genomics.</title>
        <authorList>
            <consortium name="DOE Joint Genome Institute"/>
            <person name="Haitjema C.H."/>
            <person name="Gilmore S.P."/>
            <person name="Henske J.K."/>
            <person name="Solomon K.V."/>
            <person name="De Groot R."/>
            <person name="Kuo A."/>
            <person name="Mondo S.J."/>
            <person name="Salamov A.A."/>
            <person name="Labutti K."/>
            <person name="Zhao Z."/>
            <person name="Chiniquy J."/>
            <person name="Barry K."/>
            <person name="Brewer H.M."/>
            <person name="Purvine S.O."/>
            <person name="Wright A.T."/>
            <person name="Boxma B."/>
            <person name="Van Alen T."/>
            <person name="Hackstein J.H."/>
            <person name="Baker S.E."/>
            <person name="Grigoriev I.V."/>
            <person name="O'Malley M.A."/>
        </authorList>
    </citation>
    <scope>NUCLEOTIDE SEQUENCE [LARGE SCALE GENOMIC DNA]</scope>
    <source>
        <strain evidence="3 4">G1</strain>
    </source>
</reference>
<name>A0A1Y2AKS8_9FUNG</name>